<dbReference type="Pfam" id="PF03466">
    <property type="entry name" value="LysR_substrate"/>
    <property type="match status" value="1"/>
</dbReference>
<sequence>MKLFQLEYFQAVCLHNSVTKAAQMLHVSQSSISFAIRDLEDEFGVSLFSRVKQRLILTSEGEYFLKNINKILGQTYALEQNMLDLGQTQKHLRIAVPPISGTFAFIPLYMAYVERYPSSNIQIIESGSRNNMLGVVDERYDIILANTVHIENNQVNYLPLQEVDIVLCVSPHHPLAQEKVITAELLKDLPLVMFRSGSKHNTYIDNIFEDAGIRPNIILYSSQIHTIQTLVEGGKVGAFVFDGVAKLFPDLVMIPVKDLPRQTVFMVWKKEKHINNKARYLFGEIQKFTTFAQEFITRS</sequence>
<dbReference type="PRINTS" id="PR00039">
    <property type="entry name" value="HTHLYSR"/>
</dbReference>
<gene>
    <name evidence="6" type="ORF">AAIG11_16055</name>
</gene>
<dbReference type="EMBL" id="JBCITM010000025">
    <property type="protein sequence ID" value="MEN1762003.1"/>
    <property type="molecule type" value="Genomic_DNA"/>
</dbReference>
<evidence type="ECO:0000256" key="3">
    <source>
        <dbReference type="ARBA" id="ARBA00023125"/>
    </source>
</evidence>
<proteinExistence type="inferred from homology"/>
<dbReference type="CDD" id="cd05466">
    <property type="entry name" value="PBP2_LTTR_substrate"/>
    <property type="match status" value="1"/>
</dbReference>
<evidence type="ECO:0000313" key="7">
    <source>
        <dbReference type="Proteomes" id="UP001407405"/>
    </source>
</evidence>
<evidence type="ECO:0000259" key="5">
    <source>
        <dbReference type="PROSITE" id="PS50931"/>
    </source>
</evidence>
<evidence type="ECO:0000256" key="2">
    <source>
        <dbReference type="ARBA" id="ARBA00023015"/>
    </source>
</evidence>
<dbReference type="RefSeq" id="WP_343187284.1">
    <property type="nucleotide sequence ID" value="NZ_JBCITM010000025.1"/>
</dbReference>
<dbReference type="InterPro" id="IPR000847">
    <property type="entry name" value="LysR_HTH_N"/>
</dbReference>
<protein>
    <submittedName>
        <fullName evidence="6">LysR family transcriptional regulator</fullName>
    </submittedName>
</protein>
<comment type="similarity">
    <text evidence="1">Belongs to the LysR transcriptional regulatory family.</text>
</comment>
<keyword evidence="2" id="KW-0805">Transcription regulation</keyword>
<dbReference type="PROSITE" id="PS50931">
    <property type="entry name" value="HTH_LYSR"/>
    <property type="match status" value="1"/>
</dbReference>
<evidence type="ECO:0000313" key="6">
    <source>
        <dbReference type="EMBL" id="MEN1762003.1"/>
    </source>
</evidence>
<dbReference type="Proteomes" id="UP001407405">
    <property type="component" value="Unassembled WGS sequence"/>
</dbReference>
<dbReference type="Pfam" id="PF00126">
    <property type="entry name" value="HTH_1"/>
    <property type="match status" value="1"/>
</dbReference>
<keyword evidence="4" id="KW-0804">Transcription</keyword>
<dbReference type="InterPro" id="IPR036390">
    <property type="entry name" value="WH_DNA-bd_sf"/>
</dbReference>
<dbReference type="InterPro" id="IPR005119">
    <property type="entry name" value="LysR_subst-bd"/>
</dbReference>
<organism evidence="6 7">
    <name type="scientific">Anoxynatronum sibiricum</name>
    <dbReference type="NCBI Taxonomy" id="210623"/>
    <lineage>
        <taxon>Bacteria</taxon>
        <taxon>Bacillati</taxon>
        <taxon>Bacillota</taxon>
        <taxon>Clostridia</taxon>
        <taxon>Eubacteriales</taxon>
        <taxon>Clostridiaceae</taxon>
        <taxon>Anoxynatronum</taxon>
    </lineage>
</organism>
<evidence type="ECO:0000256" key="4">
    <source>
        <dbReference type="ARBA" id="ARBA00023163"/>
    </source>
</evidence>
<keyword evidence="3" id="KW-0238">DNA-binding</keyword>
<dbReference type="InterPro" id="IPR036388">
    <property type="entry name" value="WH-like_DNA-bd_sf"/>
</dbReference>
<dbReference type="SUPFAM" id="SSF53850">
    <property type="entry name" value="Periplasmic binding protein-like II"/>
    <property type="match status" value="1"/>
</dbReference>
<dbReference type="SUPFAM" id="SSF46785">
    <property type="entry name" value="Winged helix' DNA-binding domain"/>
    <property type="match status" value="1"/>
</dbReference>
<dbReference type="Gene3D" id="1.10.10.10">
    <property type="entry name" value="Winged helix-like DNA-binding domain superfamily/Winged helix DNA-binding domain"/>
    <property type="match status" value="1"/>
</dbReference>
<reference evidence="6 7" key="1">
    <citation type="submission" date="2024-04" db="EMBL/GenBank/DDBJ databases">
        <title>Genome sequencing and metabolic network reconstruction of aminoacids and betaine degradation by Anoxynatronum sibiricum.</title>
        <authorList>
            <person name="Detkova E.N."/>
            <person name="Boltjanskaja Y.V."/>
            <person name="Mardanov A.V."/>
            <person name="Kevbrin V."/>
        </authorList>
    </citation>
    <scope>NUCLEOTIDE SEQUENCE [LARGE SCALE GENOMIC DNA]</scope>
    <source>
        <strain evidence="6 7">Z-7981</strain>
    </source>
</reference>
<keyword evidence="7" id="KW-1185">Reference proteome</keyword>
<feature type="domain" description="HTH lysR-type" evidence="5">
    <location>
        <begin position="1"/>
        <end position="58"/>
    </location>
</feature>
<comment type="caution">
    <text evidence="6">The sequence shown here is derived from an EMBL/GenBank/DDBJ whole genome shotgun (WGS) entry which is preliminary data.</text>
</comment>
<dbReference type="InterPro" id="IPR050950">
    <property type="entry name" value="HTH-type_LysR_regulators"/>
</dbReference>
<dbReference type="PANTHER" id="PTHR30419">
    <property type="entry name" value="HTH-TYPE TRANSCRIPTIONAL REGULATOR YBHD"/>
    <property type="match status" value="1"/>
</dbReference>
<accession>A0ABU9VXW1</accession>
<name>A0ABU9VXW1_9CLOT</name>
<dbReference type="Gene3D" id="3.40.190.290">
    <property type="match status" value="1"/>
</dbReference>
<evidence type="ECO:0000256" key="1">
    <source>
        <dbReference type="ARBA" id="ARBA00009437"/>
    </source>
</evidence>
<dbReference type="PANTHER" id="PTHR30419:SF8">
    <property type="entry name" value="NITROGEN ASSIMILATION TRANSCRIPTIONAL ACTIVATOR-RELATED"/>
    <property type="match status" value="1"/>
</dbReference>